<dbReference type="OMA" id="PMCFAGH"/>
<dbReference type="EnsemblMetazoa" id="ASIC018736-RA">
    <property type="protein sequence ID" value="ASIC018736-PA"/>
    <property type="gene ID" value="ASIC018736"/>
</dbReference>
<proteinExistence type="predicted"/>
<dbReference type="Proteomes" id="UP000030765">
    <property type="component" value="Unassembled WGS sequence"/>
</dbReference>
<dbReference type="VEuPathDB" id="VectorBase:ASIC018736"/>
<dbReference type="InterPro" id="IPR009832">
    <property type="entry name" value="DUF1397"/>
</dbReference>
<protein>
    <submittedName>
        <fullName evidence="1">AGAP006275-PA-like protein</fullName>
    </submittedName>
</protein>
<gene>
    <name evidence="1" type="ORF">ZHAS_00018736</name>
</gene>
<evidence type="ECO:0000313" key="1">
    <source>
        <dbReference type="EMBL" id="KFB50697.1"/>
    </source>
</evidence>
<dbReference type="AlphaFoldDB" id="A0A084WKF3"/>
<name>A0A084WKF3_ANOSI</name>
<dbReference type="PANTHER" id="PTHR20997:SF2">
    <property type="entry name" value="EG:BACR42I17.2 PROTEIN-RELATED"/>
    <property type="match status" value="1"/>
</dbReference>
<dbReference type="EMBL" id="ATLV01024118">
    <property type="status" value="NOT_ANNOTATED_CDS"/>
    <property type="molecule type" value="Genomic_DNA"/>
</dbReference>
<keyword evidence="3" id="KW-1185">Reference proteome</keyword>
<evidence type="ECO:0000313" key="2">
    <source>
        <dbReference type="EnsemblMetazoa" id="ASIC018736-PA"/>
    </source>
</evidence>
<dbReference type="EMBL" id="KE525349">
    <property type="protein sequence ID" value="KFB50697.1"/>
    <property type="molecule type" value="Genomic_DNA"/>
</dbReference>
<sequence length="221" mass="25376">MPQGAAVQQLSRMCRNNGRSVETKPCWKGYKFTCKHEMETFISPELELVKAWHFCYTLIDIENFVADIDSLSNRTRKEFFTRYCPQMKRVTTCEVDLLEAAKRCLNKDSYIFNKAMVGFTPDVVDLVCKNDGEILFKPDAITSVGCLDQMRSYLVQCMNQLGMEASSWSLPYLTRTQCGTLSKLRQCVERKLDVCKAPNLIAVYDLFEDALVRLTPCRNTI</sequence>
<dbReference type="STRING" id="74873.A0A084WKF3"/>
<dbReference type="PANTHER" id="PTHR20997">
    <property type="entry name" value="EG:BACR42I17.2 PROTEIN-RELATED"/>
    <property type="match status" value="1"/>
</dbReference>
<accession>A0A084WKF3</accession>
<dbReference type="OrthoDB" id="7758418at2759"/>
<organism evidence="1">
    <name type="scientific">Anopheles sinensis</name>
    <name type="common">Mosquito</name>
    <dbReference type="NCBI Taxonomy" id="74873"/>
    <lineage>
        <taxon>Eukaryota</taxon>
        <taxon>Metazoa</taxon>
        <taxon>Ecdysozoa</taxon>
        <taxon>Arthropoda</taxon>
        <taxon>Hexapoda</taxon>
        <taxon>Insecta</taxon>
        <taxon>Pterygota</taxon>
        <taxon>Neoptera</taxon>
        <taxon>Endopterygota</taxon>
        <taxon>Diptera</taxon>
        <taxon>Nematocera</taxon>
        <taxon>Culicoidea</taxon>
        <taxon>Culicidae</taxon>
        <taxon>Anophelinae</taxon>
        <taxon>Anopheles</taxon>
    </lineage>
</organism>
<evidence type="ECO:0000313" key="3">
    <source>
        <dbReference type="Proteomes" id="UP000030765"/>
    </source>
</evidence>
<reference evidence="2" key="2">
    <citation type="submission" date="2020-05" db="UniProtKB">
        <authorList>
            <consortium name="EnsemblMetazoa"/>
        </authorList>
    </citation>
    <scope>IDENTIFICATION</scope>
</reference>
<dbReference type="Pfam" id="PF07165">
    <property type="entry name" value="DUF1397"/>
    <property type="match status" value="1"/>
</dbReference>
<reference evidence="1 3" key="1">
    <citation type="journal article" date="2014" name="BMC Genomics">
        <title>Genome sequence of Anopheles sinensis provides insight into genetics basis of mosquito competence for malaria parasites.</title>
        <authorList>
            <person name="Zhou D."/>
            <person name="Zhang D."/>
            <person name="Ding G."/>
            <person name="Shi L."/>
            <person name="Hou Q."/>
            <person name="Ye Y."/>
            <person name="Xu Y."/>
            <person name="Zhou H."/>
            <person name="Xiong C."/>
            <person name="Li S."/>
            <person name="Yu J."/>
            <person name="Hong S."/>
            <person name="Yu X."/>
            <person name="Zou P."/>
            <person name="Chen C."/>
            <person name="Chang X."/>
            <person name="Wang W."/>
            <person name="Lv Y."/>
            <person name="Sun Y."/>
            <person name="Ma L."/>
            <person name="Shen B."/>
            <person name="Zhu C."/>
        </authorList>
    </citation>
    <scope>NUCLEOTIDE SEQUENCE [LARGE SCALE GENOMIC DNA]</scope>
</reference>
<dbReference type="VEuPathDB" id="VectorBase:ASIS007014"/>